<gene>
    <name evidence="9" type="ORF">ILUMI_09090</name>
</gene>
<evidence type="ECO:0000256" key="4">
    <source>
        <dbReference type="ARBA" id="ARBA00005975"/>
    </source>
</evidence>
<dbReference type="Pfam" id="PF10601">
    <property type="entry name" value="zf-LITAF-like"/>
    <property type="match status" value="1"/>
</dbReference>
<dbReference type="PROSITE" id="PS51837">
    <property type="entry name" value="LITAF"/>
    <property type="match status" value="1"/>
</dbReference>
<keyword evidence="6" id="KW-0862">Zinc</keyword>
<evidence type="ECO:0000256" key="7">
    <source>
        <dbReference type="ARBA" id="ARBA00023136"/>
    </source>
</evidence>
<keyword evidence="10" id="KW-1185">Reference proteome</keyword>
<dbReference type="EMBL" id="VTPC01004480">
    <property type="protein sequence ID" value="KAF2897090.1"/>
    <property type="molecule type" value="Genomic_DNA"/>
</dbReference>
<evidence type="ECO:0000256" key="1">
    <source>
        <dbReference type="ARBA" id="ARBA00004414"/>
    </source>
</evidence>
<comment type="caution">
    <text evidence="9">The sequence shown here is derived from an EMBL/GenBank/DDBJ whole genome shotgun (WGS) entry which is preliminary data.</text>
</comment>
<proteinExistence type="inferred from homology"/>
<evidence type="ECO:0000256" key="5">
    <source>
        <dbReference type="ARBA" id="ARBA00022723"/>
    </source>
</evidence>
<dbReference type="InterPro" id="IPR006629">
    <property type="entry name" value="LITAF"/>
</dbReference>
<dbReference type="GO" id="GO:0008270">
    <property type="term" value="F:zinc ion binding"/>
    <property type="evidence" value="ECO:0007669"/>
    <property type="project" value="TreeGrafter"/>
</dbReference>
<comment type="subcellular location">
    <subcellularLocation>
        <location evidence="2">Endosome membrane</location>
        <topology evidence="2">Peripheral membrane protein</topology>
    </subcellularLocation>
    <subcellularLocation>
        <location evidence="1">Late endosome membrane</location>
    </subcellularLocation>
    <subcellularLocation>
        <location evidence="3">Lysosome membrane</location>
        <topology evidence="3">Peripheral membrane protein</topology>
        <orientation evidence="3">Cytoplasmic side</orientation>
    </subcellularLocation>
</comment>
<keyword evidence="5" id="KW-0479">Metal-binding</keyword>
<dbReference type="GO" id="GO:0005765">
    <property type="term" value="C:lysosomal membrane"/>
    <property type="evidence" value="ECO:0007669"/>
    <property type="project" value="UniProtKB-SubCell"/>
</dbReference>
<keyword evidence="7" id="KW-0472">Membrane</keyword>
<dbReference type="PANTHER" id="PTHR23292:SF14">
    <property type="entry name" value="FI16615P1-RELATED"/>
    <property type="match status" value="1"/>
</dbReference>
<dbReference type="GO" id="GO:0031902">
    <property type="term" value="C:late endosome membrane"/>
    <property type="evidence" value="ECO:0007669"/>
    <property type="project" value="UniProtKB-SubCell"/>
</dbReference>
<dbReference type="PANTHER" id="PTHR23292">
    <property type="entry name" value="LIPOPOLYSACCHARIDE-INDUCED TUMOR NECROSIS FACTOR-ALPHA FACTOR"/>
    <property type="match status" value="1"/>
</dbReference>
<evidence type="ECO:0000256" key="2">
    <source>
        <dbReference type="ARBA" id="ARBA00004481"/>
    </source>
</evidence>
<accession>A0A8K0GA04</accession>
<comment type="similarity">
    <text evidence="4">Belongs to the CDIP1/LITAF family.</text>
</comment>
<feature type="domain" description="LITAF" evidence="8">
    <location>
        <begin position="39"/>
        <end position="120"/>
    </location>
</feature>
<dbReference type="OrthoDB" id="5599753at2759"/>
<evidence type="ECO:0000256" key="6">
    <source>
        <dbReference type="ARBA" id="ARBA00022833"/>
    </source>
</evidence>
<sequence length="120" mass="13630">MSRLYRLFHIRNGLEMDRRDPYRGSSNIFHTRSSIYSAQPTSRAVALHSHFGPIPILTVCPSCKCRVVTRAEKESSTKTHLIAAVLCVSCFCCLPYCLEYCKSTNHYCPNCNAFLGTYQN</sequence>
<dbReference type="SMART" id="SM00714">
    <property type="entry name" value="LITAF"/>
    <property type="match status" value="1"/>
</dbReference>
<dbReference type="AlphaFoldDB" id="A0A8K0GA04"/>
<dbReference type="Proteomes" id="UP000801492">
    <property type="component" value="Unassembled WGS sequence"/>
</dbReference>
<evidence type="ECO:0000256" key="3">
    <source>
        <dbReference type="ARBA" id="ARBA00004630"/>
    </source>
</evidence>
<organism evidence="9 10">
    <name type="scientific">Ignelater luminosus</name>
    <name type="common">Cucubano</name>
    <name type="synonym">Pyrophorus luminosus</name>
    <dbReference type="NCBI Taxonomy" id="2038154"/>
    <lineage>
        <taxon>Eukaryota</taxon>
        <taxon>Metazoa</taxon>
        <taxon>Ecdysozoa</taxon>
        <taxon>Arthropoda</taxon>
        <taxon>Hexapoda</taxon>
        <taxon>Insecta</taxon>
        <taxon>Pterygota</taxon>
        <taxon>Neoptera</taxon>
        <taxon>Endopterygota</taxon>
        <taxon>Coleoptera</taxon>
        <taxon>Polyphaga</taxon>
        <taxon>Elateriformia</taxon>
        <taxon>Elateroidea</taxon>
        <taxon>Elateridae</taxon>
        <taxon>Agrypninae</taxon>
        <taxon>Pyrophorini</taxon>
        <taxon>Ignelater</taxon>
    </lineage>
</organism>
<reference evidence="9" key="1">
    <citation type="submission" date="2019-08" db="EMBL/GenBank/DDBJ databases">
        <title>The genome of the North American firefly Photinus pyralis.</title>
        <authorList>
            <consortium name="Photinus pyralis genome working group"/>
            <person name="Fallon T.R."/>
            <person name="Sander Lower S.E."/>
            <person name="Weng J.-K."/>
        </authorList>
    </citation>
    <scope>NUCLEOTIDE SEQUENCE</scope>
    <source>
        <strain evidence="9">TRF0915ILg1</strain>
        <tissue evidence="9">Whole body</tissue>
    </source>
</reference>
<evidence type="ECO:0000313" key="10">
    <source>
        <dbReference type="Proteomes" id="UP000801492"/>
    </source>
</evidence>
<evidence type="ECO:0000313" key="9">
    <source>
        <dbReference type="EMBL" id="KAF2897090.1"/>
    </source>
</evidence>
<dbReference type="InterPro" id="IPR037519">
    <property type="entry name" value="LITAF_fam"/>
</dbReference>
<evidence type="ECO:0000259" key="8">
    <source>
        <dbReference type="PROSITE" id="PS51837"/>
    </source>
</evidence>
<protein>
    <recommendedName>
        <fullName evidence="8">LITAF domain-containing protein</fullName>
    </recommendedName>
</protein>
<name>A0A8K0GA04_IGNLU</name>